<evidence type="ECO:0000256" key="3">
    <source>
        <dbReference type="ARBA" id="ARBA00023285"/>
    </source>
</evidence>
<evidence type="ECO:0000313" key="6">
    <source>
        <dbReference type="EMBL" id="NYE58492.1"/>
    </source>
</evidence>
<feature type="binding site" evidence="5">
    <location>
        <position position="251"/>
    </location>
    <ligand>
        <name>adenosylcob(III)alamin</name>
        <dbReference type="ChEBI" id="CHEBI:18408"/>
    </ligand>
</feature>
<organism evidence="6 7">
    <name type="scientific">Carboxydothermus ferrireducens DSM 11255</name>
    <dbReference type="NCBI Taxonomy" id="1119529"/>
    <lineage>
        <taxon>Bacteria</taxon>
        <taxon>Bacillati</taxon>
        <taxon>Bacillota</taxon>
        <taxon>Clostridia</taxon>
        <taxon>Thermoanaerobacterales</taxon>
        <taxon>Thermoanaerobacteraceae</taxon>
        <taxon>Carboxydothermus</taxon>
    </lineage>
</organism>
<gene>
    <name evidence="5" type="primary">eutC</name>
    <name evidence="6" type="ORF">HDG70_002243</name>
</gene>
<comment type="similarity">
    <text evidence="5">Belongs to the EutC family.</text>
</comment>
<evidence type="ECO:0000256" key="5">
    <source>
        <dbReference type="HAMAP-Rule" id="MF_00601"/>
    </source>
</evidence>
<keyword evidence="2 5" id="KW-0456">Lyase</keyword>
<evidence type="ECO:0000313" key="7">
    <source>
        <dbReference type="Proteomes" id="UP000604066"/>
    </source>
</evidence>
<comment type="cofactor">
    <cofactor evidence="5">
        <name>adenosylcob(III)alamin</name>
        <dbReference type="ChEBI" id="CHEBI:18408"/>
    </cofactor>
    <text evidence="5">Binds between the large and small subunits.</text>
</comment>
<dbReference type="GO" id="GO:0008851">
    <property type="term" value="F:ethanolamine ammonia-lyase activity"/>
    <property type="evidence" value="ECO:0007669"/>
    <property type="project" value="UniProtKB-EC"/>
</dbReference>
<dbReference type="EC" id="4.3.1.7" evidence="5"/>
<comment type="subcellular location">
    <subcellularLocation>
        <location evidence="5">Bacterial microcompartment</location>
    </subcellularLocation>
</comment>
<dbReference type="EMBL" id="JACCBS010000003">
    <property type="protein sequence ID" value="NYE58492.1"/>
    <property type="molecule type" value="Genomic_DNA"/>
</dbReference>
<keyword evidence="1 5" id="KW-0846">Cobalamin</keyword>
<comment type="caution">
    <text evidence="5">Lacks conserved residue(s) required for the propagation of feature annotation.</text>
</comment>
<comment type="subunit">
    <text evidence="5">The basic unit is a heterodimer which dimerizes to form tetramers. The heterotetramers trimerize; 6 large subunits form a core ring with 6 small subunits projecting outwards.</text>
</comment>
<name>A0ABX2RD16_9THEO</name>
<evidence type="ECO:0000256" key="1">
    <source>
        <dbReference type="ARBA" id="ARBA00022628"/>
    </source>
</evidence>
<dbReference type="Pfam" id="PF05985">
    <property type="entry name" value="EutC"/>
    <property type="match status" value="1"/>
</dbReference>
<accession>A0ABX2RD16</accession>
<dbReference type="PANTHER" id="PTHR39330">
    <property type="entry name" value="ETHANOLAMINE AMMONIA-LYASE LIGHT CHAIN"/>
    <property type="match status" value="1"/>
</dbReference>
<dbReference type="InterPro" id="IPR009246">
    <property type="entry name" value="EutC"/>
</dbReference>
<comment type="pathway">
    <text evidence="5">Amine and polyamine degradation; ethanolamine degradation.</text>
</comment>
<dbReference type="PANTHER" id="PTHR39330:SF1">
    <property type="entry name" value="ETHANOLAMINE AMMONIA-LYASE SMALL SUBUNIT"/>
    <property type="match status" value="1"/>
</dbReference>
<dbReference type="InterPro" id="IPR042255">
    <property type="entry name" value="EutC_N"/>
</dbReference>
<proteinExistence type="inferred from homology"/>
<sequence>MINEKQLKEIVDLIVSKLISEKQQKVESKKESPVVTVPVNLPQEGDYDGCTCKTCCEYEEEEEKELIEDLTAVDIQKEILVPNPVDRSALEYFKSKTPARIGVWRCGPRPLTRTVLRFRADHATAQDAVFSELDVSIAEKYNLLLVQSLVKNKDQYLTRPDLGKKLAPESEDLIKRKCPKDVDVQIVIADGLSSKAIAANIDDILPPLLNGLKKYGFKLGKGILVKYGRMEIMDQIGMLVKAKVVVLLIGERPGLGTAESMSAYLVYNPNPETVVADHNVISNIHKGGTPPSEAGAYLVTVIKKMYDAKLSGVNLKL</sequence>
<keyword evidence="3 5" id="KW-0170">Cobalt</keyword>
<keyword evidence="7" id="KW-1185">Reference proteome</keyword>
<evidence type="ECO:0000256" key="4">
    <source>
        <dbReference type="ARBA" id="ARBA00024446"/>
    </source>
</evidence>
<dbReference type="Proteomes" id="UP000604066">
    <property type="component" value="Unassembled WGS sequence"/>
</dbReference>
<comment type="function">
    <text evidence="5">Catalyzes the deamination of various vicinal amino-alcohols to oxo compounds. Allows this organism to utilize ethanolamine as the sole source of nitrogen and carbon in the presence of external vitamin B12.</text>
</comment>
<protein>
    <recommendedName>
        <fullName evidence="5">Ethanolamine ammonia-lyase small subunit</fullName>
        <shortName evidence="5">EAL small subunit</shortName>
        <ecNumber evidence="5">4.3.1.7</ecNumber>
    </recommendedName>
</protein>
<dbReference type="Gene3D" id="1.10.30.40">
    <property type="entry name" value="Ethanolamine ammonia-lyase light chain (EutC), N-terminal domain"/>
    <property type="match status" value="1"/>
</dbReference>
<reference evidence="6 7" key="1">
    <citation type="submission" date="2020-07" db="EMBL/GenBank/DDBJ databases">
        <title>Genomic Encyclopedia of Type Strains, Phase III (KMG-III): the genomes of soil and plant-associated and newly described type strains.</title>
        <authorList>
            <person name="Whitman W."/>
        </authorList>
    </citation>
    <scope>NUCLEOTIDE SEQUENCE [LARGE SCALE GENOMIC DNA]</scope>
    <source>
        <strain evidence="6 7">DSM 11255</strain>
    </source>
</reference>
<dbReference type="InterPro" id="IPR042251">
    <property type="entry name" value="EutC_C"/>
</dbReference>
<comment type="caution">
    <text evidence="6">The sequence shown here is derived from an EMBL/GenBank/DDBJ whole genome shotgun (WGS) entry which is preliminary data.</text>
</comment>
<dbReference type="NCBIfam" id="NF003971">
    <property type="entry name" value="PRK05465.1"/>
    <property type="match status" value="1"/>
</dbReference>
<keyword evidence="4 5" id="KW-1283">Bacterial microcompartment</keyword>
<dbReference type="HAMAP" id="MF_00601">
    <property type="entry name" value="EutC"/>
    <property type="match status" value="1"/>
</dbReference>
<dbReference type="Gene3D" id="3.40.50.11240">
    <property type="entry name" value="Ethanolamine ammonia-lyase light chain (EutC)"/>
    <property type="match status" value="1"/>
</dbReference>
<comment type="catalytic activity">
    <reaction evidence="5">
        <text>ethanolamine = acetaldehyde + NH4(+)</text>
        <dbReference type="Rhea" id="RHEA:15313"/>
        <dbReference type="ChEBI" id="CHEBI:15343"/>
        <dbReference type="ChEBI" id="CHEBI:28938"/>
        <dbReference type="ChEBI" id="CHEBI:57603"/>
        <dbReference type="EC" id="4.3.1.7"/>
    </reaction>
</comment>
<evidence type="ECO:0000256" key="2">
    <source>
        <dbReference type="ARBA" id="ARBA00023239"/>
    </source>
</evidence>